<evidence type="ECO:0000313" key="4">
    <source>
        <dbReference type="Proteomes" id="UP000217065"/>
    </source>
</evidence>
<dbReference type="Pfam" id="PF07853">
    <property type="entry name" value="DUF1648"/>
    <property type="match status" value="1"/>
</dbReference>
<evidence type="ECO:0000313" key="3">
    <source>
        <dbReference type="EMBL" id="OZS78096.1"/>
    </source>
</evidence>
<feature type="transmembrane region" description="Helical" evidence="1">
    <location>
        <begin position="21"/>
        <end position="43"/>
    </location>
</feature>
<reference evidence="3 4" key="1">
    <citation type="submission" date="2017-07" db="EMBL/GenBank/DDBJ databases">
        <title>Tetzosporium hominis gen.nov. sp.nov.</title>
        <authorList>
            <person name="Tetz G."/>
            <person name="Tetz V."/>
        </authorList>
    </citation>
    <scope>NUCLEOTIDE SEQUENCE [LARGE SCALE GENOMIC DNA]</scope>
    <source>
        <strain evidence="3 4">VT-49</strain>
    </source>
</reference>
<dbReference type="EMBL" id="NOKQ01000204">
    <property type="protein sequence ID" value="OZS78096.1"/>
    <property type="molecule type" value="Genomic_DNA"/>
</dbReference>
<proteinExistence type="predicted"/>
<dbReference type="Proteomes" id="UP000217065">
    <property type="component" value="Unassembled WGS sequence"/>
</dbReference>
<feature type="transmembrane region" description="Helical" evidence="1">
    <location>
        <begin position="145"/>
        <end position="167"/>
    </location>
</feature>
<organism evidence="3 4">
    <name type="scientific">Tetzosporium hominis</name>
    <dbReference type="NCBI Taxonomy" id="2020506"/>
    <lineage>
        <taxon>Bacteria</taxon>
        <taxon>Bacillati</taxon>
        <taxon>Bacillota</taxon>
        <taxon>Bacilli</taxon>
        <taxon>Bacillales</taxon>
        <taxon>Caryophanaceae</taxon>
        <taxon>Tetzosporium</taxon>
    </lineage>
</organism>
<evidence type="ECO:0000256" key="1">
    <source>
        <dbReference type="SAM" id="Phobius"/>
    </source>
</evidence>
<comment type="caution">
    <text evidence="3">The sequence shown here is derived from an EMBL/GenBank/DDBJ whole genome shotgun (WGS) entry which is preliminary data.</text>
</comment>
<accession>A0A264W3D0</accession>
<dbReference type="OrthoDB" id="9808690at2"/>
<dbReference type="AlphaFoldDB" id="A0A264W3D0"/>
<keyword evidence="4" id="KW-1185">Reference proteome</keyword>
<name>A0A264W3D0_9BACL</name>
<sequence length="178" mass="20870">MKGVIFMWKQNRPHLELKSTPVERLLITLTISIYVVWICWLVWTWPTLPAELPAHFGIEGEVNRWGSKWELLMLPGISGVLGAVMLWLRNKPEWHNYPVNITEENAPFYYRLSRNLLVWISFVIIAGFAWISWDVVQIATGRSALLNGWFMPLFLIGIFAPVVYFFYKMFRYQSATKS</sequence>
<keyword evidence="1" id="KW-1133">Transmembrane helix</keyword>
<feature type="transmembrane region" description="Helical" evidence="1">
    <location>
        <begin position="116"/>
        <end position="133"/>
    </location>
</feature>
<keyword evidence="1" id="KW-0812">Transmembrane</keyword>
<evidence type="ECO:0000259" key="2">
    <source>
        <dbReference type="Pfam" id="PF07853"/>
    </source>
</evidence>
<feature type="transmembrane region" description="Helical" evidence="1">
    <location>
        <begin position="71"/>
        <end position="88"/>
    </location>
</feature>
<dbReference type="InterPro" id="IPR012867">
    <property type="entry name" value="DUF1648"/>
</dbReference>
<gene>
    <name evidence="3" type="ORF">CF394_07630</name>
</gene>
<protein>
    <recommendedName>
        <fullName evidence="2">DUF1648 domain-containing protein</fullName>
    </recommendedName>
</protein>
<keyword evidence="1" id="KW-0472">Membrane</keyword>
<feature type="domain" description="DUF1648" evidence="2">
    <location>
        <begin position="37"/>
        <end position="77"/>
    </location>
</feature>